<dbReference type="STRING" id="1941349.STSP1_00843"/>
<dbReference type="RefSeq" id="WP_085755151.1">
    <property type="nucleotide sequence ID" value="NZ_CP021023.1"/>
</dbReference>
<protein>
    <submittedName>
        <fullName evidence="1">NADH:ubiquinone oxidoreductase 24 kD subunit</fullName>
    </submittedName>
</protein>
<dbReference type="Gene3D" id="3.40.30.10">
    <property type="entry name" value="Glutaredoxin"/>
    <property type="match status" value="1"/>
</dbReference>
<dbReference type="SUPFAM" id="SSF52833">
    <property type="entry name" value="Thioredoxin-like"/>
    <property type="match status" value="1"/>
</dbReference>
<dbReference type="KEGG" id="pbp:STSP1_00843"/>
<proteinExistence type="predicted"/>
<name>A0A1W6LL14_9BACT</name>
<dbReference type="Pfam" id="PF01257">
    <property type="entry name" value="2Fe-2S_thioredx"/>
    <property type="match status" value="1"/>
</dbReference>
<accession>A0A1W6LL14</accession>
<gene>
    <name evidence="1" type="ORF">STSP1_00843</name>
</gene>
<dbReference type="EMBL" id="CP021023">
    <property type="protein sequence ID" value="ARN56461.1"/>
    <property type="molecule type" value="Genomic_DNA"/>
</dbReference>
<sequence>MKKITVEICTGTTCHVMGSEAIMEIRNMLSERYKESVEIKATSCLGFCRERQAGEAPFVKVNGRIVPEASLLKVTQMIDEIERGN</sequence>
<reference evidence="2" key="1">
    <citation type="submission" date="2017-04" db="EMBL/GenBank/DDBJ databases">
        <title>Comparative genomics and description of representatives of a novel lineage of planctomycetes thriving in anoxic sediments.</title>
        <authorList>
            <person name="Spring S."/>
            <person name="Bunk B."/>
            <person name="Sproer C."/>
        </authorList>
    </citation>
    <scope>NUCLEOTIDE SEQUENCE [LARGE SCALE GENOMIC DNA]</scope>
    <source>
        <strain evidence="2">ST-PulAB-D4</strain>
    </source>
</reference>
<dbReference type="InterPro" id="IPR036249">
    <property type="entry name" value="Thioredoxin-like_sf"/>
</dbReference>
<evidence type="ECO:0000313" key="2">
    <source>
        <dbReference type="Proteomes" id="UP000193334"/>
    </source>
</evidence>
<dbReference type="AlphaFoldDB" id="A0A1W6LL14"/>
<dbReference type="OrthoDB" id="9807975at2"/>
<keyword evidence="1" id="KW-0830">Ubiquinone</keyword>
<keyword evidence="2" id="KW-1185">Reference proteome</keyword>
<organism evidence="1 2">
    <name type="scientific">Sedimentisphaera salicampi</name>
    <dbReference type="NCBI Taxonomy" id="1941349"/>
    <lineage>
        <taxon>Bacteria</taxon>
        <taxon>Pseudomonadati</taxon>
        <taxon>Planctomycetota</taxon>
        <taxon>Phycisphaerae</taxon>
        <taxon>Sedimentisphaerales</taxon>
        <taxon>Sedimentisphaeraceae</taxon>
        <taxon>Sedimentisphaera</taxon>
    </lineage>
</organism>
<dbReference type="Proteomes" id="UP000193334">
    <property type="component" value="Chromosome"/>
</dbReference>
<evidence type="ECO:0000313" key="1">
    <source>
        <dbReference type="EMBL" id="ARN56461.1"/>
    </source>
</evidence>